<gene>
    <name evidence="1" type="ORF">EQM06_10265</name>
</gene>
<dbReference type="CDD" id="cd00657">
    <property type="entry name" value="Ferritin_like"/>
    <property type="match status" value="1"/>
</dbReference>
<dbReference type="Proteomes" id="UP000287601">
    <property type="component" value="Chromosome"/>
</dbReference>
<keyword evidence="2" id="KW-1185">Reference proteome</keyword>
<dbReference type="RefSeq" id="WP_128746350.1">
    <property type="nucleotide sequence ID" value="NZ_CP035281.1"/>
</dbReference>
<name>A0A410PX85_9FIRM</name>
<accession>A0A410PX85</accession>
<dbReference type="EMBL" id="CP035281">
    <property type="protein sequence ID" value="QAT43572.1"/>
    <property type="molecule type" value="Genomic_DNA"/>
</dbReference>
<dbReference type="OrthoDB" id="573482at2"/>
<dbReference type="SUPFAM" id="SSF47240">
    <property type="entry name" value="Ferritin-like"/>
    <property type="match status" value="1"/>
</dbReference>
<evidence type="ECO:0000313" key="1">
    <source>
        <dbReference type="EMBL" id="QAT43572.1"/>
    </source>
</evidence>
<protein>
    <submittedName>
        <fullName evidence="1">Ferritin-like domain-containing protein</fullName>
    </submittedName>
</protein>
<reference evidence="1 2" key="1">
    <citation type="submission" date="2019-01" db="EMBL/GenBank/DDBJ databases">
        <title>Draft genomes of a novel of Aminipila strains.</title>
        <authorList>
            <person name="Ma S."/>
        </authorList>
    </citation>
    <scope>NUCLEOTIDE SEQUENCE [LARGE SCALE GENOMIC DNA]</scope>
    <source>
        <strain evidence="2">JN-39</strain>
    </source>
</reference>
<dbReference type="InterPro" id="IPR009078">
    <property type="entry name" value="Ferritin-like_SF"/>
</dbReference>
<dbReference type="Gene3D" id="1.20.1260.10">
    <property type="match status" value="1"/>
</dbReference>
<dbReference type="AlphaFoldDB" id="A0A410PX85"/>
<proteinExistence type="predicted"/>
<dbReference type="KEGG" id="amij:EQM06_10265"/>
<sequence length="136" mass="15997">MDSELLENLRTYIRTELVDADLYRQLAPMAPNEMEMNLIMEMAADEQSHADDFKLIYKDLTGEIYRPSIPAIHLNAPYSDILRDRVIDETGDFRKYMHEHQEYFQNEALREAFFNAAVDENVHAVRLLNFTNNPEQ</sequence>
<evidence type="ECO:0000313" key="2">
    <source>
        <dbReference type="Proteomes" id="UP000287601"/>
    </source>
</evidence>
<organism evidence="1 2">
    <name type="scientific">Aminipila luticellarii</name>
    <dbReference type="NCBI Taxonomy" id="2507160"/>
    <lineage>
        <taxon>Bacteria</taxon>
        <taxon>Bacillati</taxon>
        <taxon>Bacillota</taxon>
        <taxon>Clostridia</taxon>
        <taxon>Peptostreptococcales</taxon>
        <taxon>Anaerovoracaceae</taxon>
        <taxon>Aminipila</taxon>
    </lineage>
</organism>
<dbReference type="InterPro" id="IPR012347">
    <property type="entry name" value="Ferritin-like"/>
</dbReference>